<feature type="domain" description="Histidine kinase/HSP90-like ATPase" evidence="2">
    <location>
        <begin position="37"/>
        <end position="146"/>
    </location>
</feature>
<keyword evidence="4" id="KW-1185">Reference proteome</keyword>
<dbReference type="Proteomes" id="UP001601288">
    <property type="component" value="Unassembled WGS sequence"/>
</dbReference>
<keyword evidence="3" id="KW-0547">Nucleotide-binding</keyword>
<sequence>MTTTAVRPSRAVPLRDADLVDQWVDIAPHYGGPLRKADAHRVGVLRRIAAARIRHYGLEDLLDEVMLLVSELVTNAVLHSRTSRIGLMMAVRDGFLHIDVIDGMPGYATLKKVSADAESGRGLALVEAVVKECGGNWGTSDAGRKTWCRLAVPQEPKGVPEESQ</sequence>
<reference evidence="3 4" key="1">
    <citation type="submission" date="2024-10" db="EMBL/GenBank/DDBJ databases">
        <title>The Natural Products Discovery Center: Release of the First 8490 Sequenced Strains for Exploring Actinobacteria Biosynthetic Diversity.</title>
        <authorList>
            <person name="Kalkreuter E."/>
            <person name="Kautsar S.A."/>
            <person name="Yang D."/>
            <person name="Bader C.D."/>
            <person name="Teijaro C.N."/>
            <person name="Fluegel L."/>
            <person name="Davis C.M."/>
            <person name="Simpson J.R."/>
            <person name="Lauterbach L."/>
            <person name="Steele A.D."/>
            <person name="Gui C."/>
            <person name="Meng S."/>
            <person name="Li G."/>
            <person name="Viehrig K."/>
            <person name="Ye F."/>
            <person name="Su P."/>
            <person name="Kiefer A.F."/>
            <person name="Nichols A."/>
            <person name="Cepeda A.J."/>
            <person name="Yan W."/>
            <person name="Fan B."/>
            <person name="Jiang Y."/>
            <person name="Adhikari A."/>
            <person name="Zheng C.-J."/>
            <person name="Schuster L."/>
            <person name="Cowan T.M."/>
            <person name="Smanski M.J."/>
            <person name="Chevrette M.G."/>
            <person name="De Carvalho L.P.S."/>
            <person name="Shen B."/>
        </authorList>
    </citation>
    <scope>NUCLEOTIDE SEQUENCE [LARGE SCALE GENOMIC DNA]</scope>
    <source>
        <strain evidence="3 4">NPDC007066</strain>
    </source>
</reference>
<dbReference type="CDD" id="cd16936">
    <property type="entry name" value="HATPase_RsbW-like"/>
    <property type="match status" value="1"/>
</dbReference>
<keyword evidence="1" id="KW-0808">Transferase</keyword>
<keyword evidence="3" id="KW-0067">ATP-binding</keyword>
<dbReference type="InterPro" id="IPR036890">
    <property type="entry name" value="HATPase_C_sf"/>
</dbReference>
<dbReference type="InterPro" id="IPR050267">
    <property type="entry name" value="Anti-sigma-factor_SerPK"/>
</dbReference>
<dbReference type="Gene3D" id="3.30.565.10">
    <property type="entry name" value="Histidine kinase-like ATPase, C-terminal domain"/>
    <property type="match status" value="1"/>
</dbReference>
<dbReference type="SUPFAM" id="SSF55874">
    <property type="entry name" value="ATPase domain of HSP90 chaperone/DNA topoisomerase II/histidine kinase"/>
    <property type="match status" value="1"/>
</dbReference>
<name>A0ABW6LCF6_9ACTN</name>
<proteinExistence type="predicted"/>
<dbReference type="Pfam" id="PF13581">
    <property type="entry name" value="HATPase_c_2"/>
    <property type="match status" value="1"/>
</dbReference>
<evidence type="ECO:0000256" key="1">
    <source>
        <dbReference type="ARBA" id="ARBA00022527"/>
    </source>
</evidence>
<dbReference type="PANTHER" id="PTHR35526:SF3">
    <property type="entry name" value="ANTI-SIGMA-F FACTOR RSBW"/>
    <property type="match status" value="1"/>
</dbReference>
<dbReference type="PANTHER" id="PTHR35526">
    <property type="entry name" value="ANTI-SIGMA-F FACTOR RSBW-RELATED"/>
    <property type="match status" value="1"/>
</dbReference>
<accession>A0ABW6LCF6</accession>
<keyword evidence="1" id="KW-0723">Serine/threonine-protein kinase</keyword>
<evidence type="ECO:0000259" key="2">
    <source>
        <dbReference type="Pfam" id="PF13581"/>
    </source>
</evidence>
<comment type="caution">
    <text evidence="3">The sequence shown here is derived from an EMBL/GenBank/DDBJ whole genome shotgun (WGS) entry which is preliminary data.</text>
</comment>
<evidence type="ECO:0000313" key="4">
    <source>
        <dbReference type="Proteomes" id="UP001601288"/>
    </source>
</evidence>
<dbReference type="InterPro" id="IPR003594">
    <property type="entry name" value="HATPase_dom"/>
</dbReference>
<dbReference type="EMBL" id="JBIAFP010000008">
    <property type="protein sequence ID" value="MFE9226125.1"/>
    <property type="molecule type" value="Genomic_DNA"/>
</dbReference>
<keyword evidence="1" id="KW-0418">Kinase</keyword>
<organism evidence="3 4">
    <name type="scientific">Streptomyces massasporeus</name>
    <dbReference type="NCBI Taxonomy" id="67324"/>
    <lineage>
        <taxon>Bacteria</taxon>
        <taxon>Bacillati</taxon>
        <taxon>Actinomycetota</taxon>
        <taxon>Actinomycetes</taxon>
        <taxon>Kitasatosporales</taxon>
        <taxon>Streptomycetaceae</taxon>
        <taxon>Streptomyces</taxon>
    </lineage>
</organism>
<evidence type="ECO:0000313" key="3">
    <source>
        <dbReference type="EMBL" id="MFE9226125.1"/>
    </source>
</evidence>
<gene>
    <name evidence="3" type="ORF">ACFYM3_16100</name>
</gene>
<protein>
    <submittedName>
        <fullName evidence="3">ATP-binding protein</fullName>
    </submittedName>
</protein>
<dbReference type="GO" id="GO:0005524">
    <property type="term" value="F:ATP binding"/>
    <property type="evidence" value="ECO:0007669"/>
    <property type="project" value="UniProtKB-KW"/>
</dbReference>
<dbReference type="RefSeq" id="WP_358278798.1">
    <property type="nucleotide sequence ID" value="NZ_JBEYGJ010000003.1"/>
</dbReference>